<gene>
    <name evidence="1" type="ORF">HYN69_16405</name>
</gene>
<reference evidence="1 2" key="1">
    <citation type="submission" date="2018-04" db="EMBL/GenBank/DDBJ databases">
        <title>Genome sequencing of Gemmobacter.</title>
        <authorList>
            <person name="Yi H."/>
            <person name="Baek M.-G."/>
        </authorList>
    </citation>
    <scope>NUCLEOTIDE SEQUENCE [LARGE SCALE GENOMIC DNA]</scope>
    <source>
        <strain evidence="1 2">HYN0069</strain>
    </source>
</reference>
<dbReference type="SUPFAM" id="SSF48317">
    <property type="entry name" value="Acid phosphatase/Vanadium-dependent haloperoxidase"/>
    <property type="match status" value="1"/>
</dbReference>
<name>A0A2S0UPY3_9RHOB</name>
<sequence>MWKRIKAVVTRLRIWLVLAVLALTVATAPRHAEQIGDRLQIALPMAAWGCAAVNGQAGEYALRFVAMWLATHGTKNVLGDAPVNIRPHGGGNGFPSAHTSASVFGASSLVHDCVTGNPWVQGVVILSAGYVGGSRMEARAHDVWQVLFGALYGWLFERLLRRPSRARSAVVRGLVQLRGWLVWPFAALFRRSGRSAAGPRNR</sequence>
<accession>A0A2S0UPY3</accession>
<dbReference type="Gene3D" id="1.20.144.10">
    <property type="entry name" value="Phosphatidic acid phosphatase type 2/haloperoxidase"/>
    <property type="match status" value="1"/>
</dbReference>
<dbReference type="KEGG" id="geh:HYN69_16405"/>
<dbReference type="OrthoDB" id="7917061at2"/>
<evidence type="ECO:0000313" key="2">
    <source>
        <dbReference type="Proteomes" id="UP000244496"/>
    </source>
</evidence>
<dbReference type="Proteomes" id="UP000244496">
    <property type="component" value="Chromosome"/>
</dbReference>
<keyword evidence="2" id="KW-1185">Reference proteome</keyword>
<evidence type="ECO:0000313" key="1">
    <source>
        <dbReference type="EMBL" id="AWB49878.1"/>
    </source>
</evidence>
<dbReference type="InterPro" id="IPR036938">
    <property type="entry name" value="PAP2/HPO_sf"/>
</dbReference>
<dbReference type="EMBL" id="CP028918">
    <property type="protein sequence ID" value="AWB49878.1"/>
    <property type="molecule type" value="Genomic_DNA"/>
</dbReference>
<dbReference type="AlphaFoldDB" id="A0A2S0UPY3"/>
<proteinExistence type="predicted"/>
<protein>
    <submittedName>
        <fullName evidence="1">Phosphoesterase</fullName>
    </submittedName>
</protein>
<organism evidence="1 2">
    <name type="scientific">Paragemmobacter aquarius</name>
    <dbReference type="NCBI Taxonomy" id="2169400"/>
    <lineage>
        <taxon>Bacteria</taxon>
        <taxon>Pseudomonadati</taxon>
        <taxon>Pseudomonadota</taxon>
        <taxon>Alphaproteobacteria</taxon>
        <taxon>Rhodobacterales</taxon>
        <taxon>Paracoccaceae</taxon>
        <taxon>Paragemmobacter</taxon>
    </lineage>
</organism>
<dbReference type="RefSeq" id="WP_108436695.1">
    <property type="nucleotide sequence ID" value="NZ_CP028918.1"/>
</dbReference>